<proteinExistence type="predicted"/>
<dbReference type="EMBL" id="CP003009">
    <property type="protein sequence ID" value="AEO63204.1"/>
    <property type="molecule type" value="Genomic_DNA"/>
</dbReference>
<evidence type="ECO:0000313" key="3">
    <source>
        <dbReference type="Proteomes" id="UP000008181"/>
    </source>
</evidence>
<dbReference type="RefSeq" id="XP_003649540.1">
    <property type="nucleotide sequence ID" value="XM_003649492.1"/>
</dbReference>
<evidence type="ECO:0008006" key="4">
    <source>
        <dbReference type="Google" id="ProtNLM"/>
    </source>
</evidence>
<protein>
    <recommendedName>
        <fullName evidence="4">Secreted protein</fullName>
    </recommendedName>
</protein>
<dbReference type="GeneID" id="11519091"/>
<organism evidence="2 3">
    <name type="scientific">Thermothielavioides terrestris (strain ATCC 38088 / NRRL 8126)</name>
    <name type="common">Thielavia terrestris</name>
    <dbReference type="NCBI Taxonomy" id="578455"/>
    <lineage>
        <taxon>Eukaryota</taxon>
        <taxon>Fungi</taxon>
        <taxon>Dikarya</taxon>
        <taxon>Ascomycota</taxon>
        <taxon>Pezizomycotina</taxon>
        <taxon>Sordariomycetes</taxon>
        <taxon>Sordariomycetidae</taxon>
        <taxon>Sordariales</taxon>
        <taxon>Chaetomiaceae</taxon>
        <taxon>Thermothielavioides</taxon>
        <taxon>Thermothielavioides terrestris</taxon>
    </lineage>
</organism>
<evidence type="ECO:0000256" key="1">
    <source>
        <dbReference type="SAM" id="SignalP"/>
    </source>
</evidence>
<dbReference type="Proteomes" id="UP000008181">
    <property type="component" value="Chromosome 1"/>
</dbReference>
<keyword evidence="1" id="KW-0732">Signal</keyword>
<evidence type="ECO:0000313" key="2">
    <source>
        <dbReference type="EMBL" id="AEO63204.1"/>
    </source>
</evidence>
<dbReference type="KEGG" id="ttt:THITE_112906"/>
<keyword evidence="3" id="KW-1185">Reference proteome</keyword>
<dbReference type="AlphaFoldDB" id="G2QXT6"/>
<dbReference type="HOGENOM" id="CLU_1670606_0_0_1"/>
<sequence length="158" mass="17278">MRPIGLACFARGLGCLWLGPVVTRMRPLSKVTVAARDGGPGIHVDLDVELPDIPIPTLPNKGCDADVMVGETNVEEPFVLRFVGGRDLRNIECGILLAVVYMEASLVSTDHSARSCQERTIGHAVDVTLSAFWAVLSNGAENHHEIFHWSYFLRIPDT</sequence>
<feature type="chain" id="PRO_5005348345" description="Secreted protein" evidence="1">
    <location>
        <begin position="24"/>
        <end position="158"/>
    </location>
</feature>
<feature type="signal peptide" evidence="1">
    <location>
        <begin position="1"/>
        <end position="23"/>
    </location>
</feature>
<name>G2QXT6_THETT</name>
<reference evidence="2 3" key="1">
    <citation type="journal article" date="2011" name="Nat. Biotechnol.">
        <title>Comparative genomic analysis of the thermophilic biomass-degrading fungi Myceliophthora thermophila and Thielavia terrestris.</title>
        <authorList>
            <person name="Berka R.M."/>
            <person name="Grigoriev I.V."/>
            <person name="Otillar R."/>
            <person name="Salamov A."/>
            <person name="Grimwood J."/>
            <person name="Reid I."/>
            <person name="Ishmael N."/>
            <person name="John T."/>
            <person name="Darmond C."/>
            <person name="Moisan M.-C."/>
            <person name="Henrissat B."/>
            <person name="Coutinho P.M."/>
            <person name="Lombard V."/>
            <person name="Natvig D.O."/>
            <person name="Lindquist E."/>
            <person name="Schmutz J."/>
            <person name="Lucas S."/>
            <person name="Harris P."/>
            <person name="Powlowski J."/>
            <person name="Bellemare A."/>
            <person name="Taylor D."/>
            <person name="Butler G."/>
            <person name="de Vries R.P."/>
            <person name="Allijn I.E."/>
            <person name="van den Brink J."/>
            <person name="Ushinsky S."/>
            <person name="Storms R."/>
            <person name="Powell A.J."/>
            <person name="Paulsen I.T."/>
            <person name="Elbourne L.D.H."/>
            <person name="Baker S.E."/>
            <person name="Magnuson J."/>
            <person name="LaBoissiere S."/>
            <person name="Clutterbuck A.J."/>
            <person name="Martinez D."/>
            <person name="Wogulis M."/>
            <person name="de Leon A.L."/>
            <person name="Rey M.W."/>
            <person name="Tsang A."/>
        </authorList>
    </citation>
    <scope>NUCLEOTIDE SEQUENCE [LARGE SCALE GENOMIC DNA]</scope>
    <source>
        <strain evidence="3">ATCC 38088 / NRRL 8126</strain>
    </source>
</reference>
<accession>G2QXT6</accession>
<gene>
    <name evidence="2" type="ORF">THITE_112906</name>
</gene>